<evidence type="ECO:0000313" key="3">
    <source>
        <dbReference type="Proteomes" id="UP001610446"/>
    </source>
</evidence>
<keyword evidence="1" id="KW-0812">Transmembrane</keyword>
<dbReference type="EMBL" id="JBFXLU010000075">
    <property type="protein sequence ID" value="KAL2845060.1"/>
    <property type="molecule type" value="Genomic_DNA"/>
</dbReference>
<accession>A0ABR4JYE6</accession>
<keyword evidence="1" id="KW-1133">Transmembrane helix</keyword>
<keyword evidence="3" id="KW-1185">Reference proteome</keyword>
<keyword evidence="1" id="KW-0472">Membrane</keyword>
<evidence type="ECO:0000313" key="2">
    <source>
        <dbReference type="EMBL" id="KAL2845060.1"/>
    </source>
</evidence>
<name>A0ABR4JYE6_9EURO</name>
<reference evidence="2 3" key="1">
    <citation type="submission" date="2024-07" db="EMBL/GenBank/DDBJ databases">
        <title>Section-level genome sequencing and comparative genomics of Aspergillus sections Usti and Cavernicolus.</title>
        <authorList>
            <consortium name="Lawrence Berkeley National Laboratory"/>
            <person name="Nybo J.L."/>
            <person name="Vesth T.C."/>
            <person name="Theobald S."/>
            <person name="Frisvad J.C."/>
            <person name="Larsen T.O."/>
            <person name="Kjaerboelling I."/>
            <person name="Rothschild-Mancinelli K."/>
            <person name="Lyhne E.K."/>
            <person name="Kogle M.E."/>
            <person name="Barry K."/>
            <person name="Clum A."/>
            <person name="Na H."/>
            <person name="Ledsgaard L."/>
            <person name="Lin J."/>
            <person name="Lipzen A."/>
            <person name="Kuo A."/>
            <person name="Riley R."/>
            <person name="Mondo S."/>
            <person name="Labutti K."/>
            <person name="Haridas S."/>
            <person name="Pangalinan J."/>
            <person name="Salamov A.A."/>
            <person name="Simmons B.A."/>
            <person name="Magnuson J.K."/>
            <person name="Chen J."/>
            <person name="Drula E."/>
            <person name="Henrissat B."/>
            <person name="Wiebenga A."/>
            <person name="Lubbers R.J."/>
            <person name="Gomes A.C."/>
            <person name="Makela M.R."/>
            <person name="Stajich J."/>
            <person name="Grigoriev I.V."/>
            <person name="Mortensen U.H."/>
            <person name="De Vries R.P."/>
            <person name="Baker S.E."/>
            <person name="Andersen M.R."/>
        </authorList>
    </citation>
    <scope>NUCLEOTIDE SEQUENCE [LARGE SCALE GENOMIC DNA]</scope>
    <source>
        <strain evidence="2 3">CBS 123904</strain>
    </source>
</reference>
<protein>
    <recommendedName>
        <fullName evidence="4">Cytochrome P450</fullName>
    </recommendedName>
</protein>
<feature type="transmembrane region" description="Helical" evidence="1">
    <location>
        <begin position="12"/>
        <end position="31"/>
    </location>
</feature>
<dbReference type="Proteomes" id="UP001610446">
    <property type="component" value="Unassembled WGS sequence"/>
</dbReference>
<gene>
    <name evidence="2" type="ORF">BJY01DRAFT_214510</name>
</gene>
<comment type="caution">
    <text evidence="2">The sequence shown here is derived from an EMBL/GenBank/DDBJ whole genome shotgun (WGS) entry which is preliminary data.</text>
</comment>
<sequence length="65" mass="7865">MLTNYDLFEIWTISTLRLTFSLAMFSAALLWKATKYTRYQRMCHARGVFLRRPLVLREIWHQELG</sequence>
<proteinExistence type="predicted"/>
<evidence type="ECO:0008006" key="4">
    <source>
        <dbReference type="Google" id="ProtNLM"/>
    </source>
</evidence>
<evidence type="ECO:0000256" key="1">
    <source>
        <dbReference type="SAM" id="Phobius"/>
    </source>
</evidence>
<organism evidence="2 3">
    <name type="scientific">Aspergillus pseudoustus</name>
    <dbReference type="NCBI Taxonomy" id="1810923"/>
    <lineage>
        <taxon>Eukaryota</taxon>
        <taxon>Fungi</taxon>
        <taxon>Dikarya</taxon>
        <taxon>Ascomycota</taxon>
        <taxon>Pezizomycotina</taxon>
        <taxon>Eurotiomycetes</taxon>
        <taxon>Eurotiomycetidae</taxon>
        <taxon>Eurotiales</taxon>
        <taxon>Aspergillaceae</taxon>
        <taxon>Aspergillus</taxon>
        <taxon>Aspergillus subgen. Nidulantes</taxon>
    </lineage>
</organism>